<keyword evidence="2" id="KW-1185">Reference proteome</keyword>
<accession>A0AAN6Y1K3</accession>
<reference evidence="1" key="1">
    <citation type="journal article" date="2023" name="Mol. Phylogenet. Evol.">
        <title>Genome-scale phylogeny and comparative genomics of the fungal order Sordariales.</title>
        <authorList>
            <person name="Hensen N."/>
            <person name="Bonometti L."/>
            <person name="Westerberg I."/>
            <person name="Brannstrom I.O."/>
            <person name="Guillou S."/>
            <person name="Cros-Aarteil S."/>
            <person name="Calhoun S."/>
            <person name="Haridas S."/>
            <person name="Kuo A."/>
            <person name="Mondo S."/>
            <person name="Pangilinan J."/>
            <person name="Riley R."/>
            <person name="LaButti K."/>
            <person name="Andreopoulos B."/>
            <person name="Lipzen A."/>
            <person name="Chen C."/>
            <person name="Yan M."/>
            <person name="Daum C."/>
            <person name="Ng V."/>
            <person name="Clum A."/>
            <person name="Steindorff A."/>
            <person name="Ohm R.A."/>
            <person name="Martin F."/>
            <person name="Silar P."/>
            <person name="Natvig D.O."/>
            <person name="Lalanne C."/>
            <person name="Gautier V."/>
            <person name="Ament-Velasquez S.L."/>
            <person name="Kruys A."/>
            <person name="Hutchinson M.I."/>
            <person name="Powell A.J."/>
            <person name="Barry K."/>
            <person name="Miller A.N."/>
            <person name="Grigoriev I.V."/>
            <person name="Debuchy R."/>
            <person name="Gladieux P."/>
            <person name="Hiltunen Thoren M."/>
            <person name="Johannesson H."/>
        </authorList>
    </citation>
    <scope>NUCLEOTIDE SEQUENCE</scope>
    <source>
        <strain evidence="1">PSN293</strain>
    </source>
</reference>
<evidence type="ECO:0000313" key="1">
    <source>
        <dbReference type="EMBL" id="KAK4210551.1"/>
    </source>
</evidence>
<protein>
    <submittedName>
        <fullName evidence="1">Uncharacterized protein</fullName>
    </submittedName>
</protein>
<sequence>MIISSLSFYVRFVPCQAICLLTFILARALHNDAFETPFASFAEILQRPPLLGTVDPHVVYRRCHDW</sequence>
<gene>
    <name evidence="1" type="ORF">QBC37DRAFT_428637</name>
</gene>
<dbReference type="EMBL" id="MU858172">
    <property type="protein sequence ID" value="KAK4210551.1"/>
    <property type="molecule type" value="Genomic_DNA"/>
</dbReference>
<organism evidence="1 2">
    <name type="scientific">Rhypophila decipiens</name>
    <dbReference type="NCBI Taxonomy" id="261697"/>
    <lineage>
        <taxon>Eukaryota</taxon>
        <taxon>Fungi</taxon>
        <taxon>Dikarya</taxon>
        <taxon>Ascomycota</taxon>
        <taxon>Pezizomycotina</taxon>
        <taxon>Sordariomycetes</taxon>
        <taxon>Sordariomycetidae</taxon>
        <taxon>Sordariales</taxon>
        <taxon>Naviculisporaceae</taxon>
        <taxon>Rhypophila</taxon>
    </lineage>
</organism>
<evidence type="ECO:0000313" key="2">
    <source>
        <dbReference type="Proteomes" id="UP001301769"/>
    </source>
</evidence>
<comment type="caution">
    <text evidence="1">The sequence shown here is derived from an EMBL/GenBank/DDBJ whole genome shotgun (WGS) entry which is preliminary data.</text>
</comment>
<dbReference type="Proteomes" id="UP001301769">
    <property type="component" value="Unassembled WGS sequence"/>
</dbReference>
<dbReference type="AlphaFoldDB" id="A0AAN6Y1K3"/>
<name>A0AAN6Y1K3_9PEZI</name>
<reference evidence="1" key="2">
    <citation type="submission" date="2023-05" db="EMBL/GenBank/DDBJ databases">
        <authorList>
            <consortium name="Lawrence Berkeley National Laboratory"/>
            <person name="Steindorff A."/>
            <person name="Hensen N."/>
            <person name="Bonometti L."/>
            <person name="Westerberg I."/>
            <person name="Brannstrom I.O."/>
            <person name="Guillou S."/>
            <person name="Cros-Aarteil S."/>
            <person name="Calhoun S."/>
            <person name="Haridas S."/>
            <person name="Kuo A."/>
            <person name="Mondo S."/>
            <person name="Pangilinan J."/>
            <person name="Riley R."/>
            <person name="Labutti K."/>
            <person name="Andreopoulos B."/>
            <person name="Lipzen A."/>
            <person name="Chen C."/>
            <person name="Yanf M."/>
            <person name="Daum C."/>
            <person name="Ng V."/>
            <person name="Clum A."/>
            <person name="Ohm R."/>
            <person name="Martin F."/>
            <person name="Silar P."/>
            <person name="Natvig D."/>
            <person name="Lalanne C."/>
            <person name="Gautier V."/>
            <person name="Ament-Velasquez S.L."/>
            <person name="Kruys A."/>
            <person name="Hutchinson M.I."/>
            <person name="Powell A.J."/>
            <person name="Barry K."/>
            <person name="Miller A.N."/>
            <person name="Grigoriev I.V."/>
            <person name="Debuchy R."/>
            <person name="Gladieux P."/>
            <person name="Thoren M.H."/>
            <person name="Johannesson H."/>
        </authorList>
    </citation>
    <scope>NUCLEOTIDE SEQUENCE</scope>
    <source>
        <strain evidence="1">PSN293</strain>
    </source>
</reference>
<proteinExistence type="predicted"/>